<reference evidence="2" key="1">
    <citation type="submission" date="2022-03" db="EMBL/GenBank/DDBJ databases">
        <title>Genome Identification and Characterization of new species Bdellovibrio reynosense LBG001 sp. nov. from a Mexico soil sample.</title>
        <authorList>
            <person name="Camilli A."/>
            <person name="Ajao Y."/>
            <person name="Guo X."/>
        </authorList>
    </citation>
    <scope>NUCLEOTIDE SEQUENCE</scope>
    <source>
        <strain evidence="2">LBG001</strain>
    </source>
</reference>
<evidence type="ECO:0000313" key="3">
    <source>
        <dbReference type="Proteomes" id="UP000830116"/>
    </source>
</evidence>
<feature type="transmembrane region" description="Helical" evidence="1">
    <location>
        <begin position="61"/>
        <end position="79"/>
    </location>
</feature>
<evidence type="ECO:0000256" key="1">
    <source>
        <dbReference type="SAM" id="Phobius"/>
    </source>
</evidence>
<accession>A0ABY4CFL1</accession>
<feature type="transmembrane region" description="Helical" evidence="1">
    <location>
        <begin position="141"/>
        <end position="161"/>
    </location>
</feature>
<dbReference type="Proteomes" id="UP000830116">
    <property type="component" value="Chromosome"/>
</dbReference>
<feature type="transmembrane region" description="Helical" evidence="1">
    <location>
        <begin position="99"/>
        <end position="121"/>
    </location>
</feature>
<organism evidence="2 3">
    <name type="scientific">Bdellovibrio reynosensis</name>
    <dbReference type="NCBI Taxonomy" id="2835041"/>
    <lineage>
        <taxon>Bacteria</taxon>
        <taxon>Pseudomonadati</taxon>
        <taxon>Bdellovibrionota</taxon>
        <taxon>Bdellovibrionia</taxon>
        <taxon>Bdellovibrionales</taxon>
        <taxon>Pseudobdellovibrionaceae</taxon>
        <taxon>Bdellovibrio</taxon>
    </lineage>
</organism>
<name>A0ABY4CFL1_9BACT</name>
<feature type="transmembrane region" description="Helical" evidence="1">
    <location>
        <begin position="168"/>
        <end position="185"/>
    </location>
</feature>
<gene>
    <name evidence="2" type="ORF">MNR06_05795</name>
</gene>
<dbReference type="RefSeq" id="WP_243539968.1">
    <property type="nucleotide sequence ID" value="NZ_CP093442.1"/>
</dbReference>
<dbReference type="InterPro" id="IPR046737">
    <property type="entry name" value="DUF6629"/>
</dbReference>
<protein>
    <recommendedName>
        <fullName evidence="4">Peptidase S54 rhomboid domain-containing protein</fullName>
    </recommendedName>
</protein>
<evidence type="ECO:0000313" key="2">
    <source>
        <dbReference type="EMBL" id="UOF02461.1"/>
    </source>
</evidence>
<evidence type="ECO:0008006" key="4">
    <source>
        <dbReference type="Google" id="ProtNLM"/>
    </source>
</evidence>
<keyword evidence="3" id="KW-1185">Reference proteome</keyword>
<sequence length="218" mass="24280">MCFSATVSYGAATVLVATGTITTLKNKLKEQRMIAAIPFLFGIQQAAEGIVWQTLRTDSAAFLGHIGSVLFVTVALVIWPSWLPWSLYQIEQNEKRKRILKAIGIMGLIVSCLAAWVLSASEVHAYQTGHSLGYTFHNVRRFWPASLDFLLYDIPTLVPFFVSSLRTVKIAGVLVFLGMMVAAIVNREASTSIWCFFAALISFYIAWNVLWVQRGRIA</sequence>
<feature type="transmembrane region" description="Helical" evidence="1">
    <location>
        <begin position="6"/>
        <end position="24"/>
    </location>
</feature>
<dbReference type="EMBL" id="CP093442">
    <property type="protein sequence ID" value="UOF02461.1"/>
    <property type="molecule type" value="Genomic_DNA"/>
</dbReference>
<dbReference type="Pfam" id="PF20334">
    <property type="entry name" value="DUF6629"/>
    <property type="match status" value="1"/>
</dbReference>
<keyword evidence="1" id="KW-1133">Transmembrane helix</keyword>
<keyword evidence="1" id="KW-0812">Transmembrane</keyword>
<feature type="transmembrane region" description="Helical" evidence="1">
    <location>
        <begin position="191"/>
        <end position="212"/>
    </location>
</feature>
<keyword evidence="1" id="KW-0472">Membrane</keyword>
<proteinExistence type="predicted"/>